<dbReference type="InterPro" id="IPR011109">
    <property type="entry name" value="DNA_bind_recombinase_dom"/>
</dbReference>
<feature type="domain" description="Recombinase" evidence="5">
    <location>
        <begin position="187"/>
        <end position="306"/>
    </location>
</feature>
<organism evidence="6 7">
    <name type="scientific">Mesorhizobium loti R88b</name>
    <dbReference type="NCBI Taxonomy" id="935548"/>
    <lineage>
        <taxon>Bacteria</taxon>
        <taxon>Pseudomonadati</taxon>
        <taxon>Pseudomonadota</taxon>
        <taxon>Alphaproteobacteria</taxon>
        <taxon>Hyphomicrobiales</taxon>
        <taxon>Phyllobacteriaceae</taxon>
        <taxon>Mesorhizobium</taxon>
    </lineage>
</organism>
<evidence type="ECO:0000313" key="6">
    <source>
        <dbReference type="EMBL" id="QKD00788.1"/>
    </source>
</evidence>
<dbReference type="GO" id="GO:0003677">
    <property type="term" value="F:DNA binding"/>
    <property type="evidence" value="ECO:0007669"/>
    <property type="project" value="UniProtKB-KW"/>
</dbReference>
<dbReference type="Pfam" id="PF13408">
    <property type="entry name" value="Zn_ribbon_recom"/>
    <property type="match status" value="1"/>
</dbReference>
<protein>
    <submittedName>
        <fullName evidence="6">Recombinase family protein</fullName>
    </submittedName>
</protein>
<dbReference type="SMART" id="SM00857">
    <property type="entry name" value="Resolvase"/>
    <property type="match status" value="1"/>
</dbReference>
<dbReference type="EMBL" id="CP033367">
    <property type="protein sequence ID" value="QKD00788.1"/>
    <property type="molecule type" value="Genomic_DNA"/>
</dbReference>
<dbReference type="PANTHER" id="PTHR30461:SF2">
    <property type="entry name" value="SERINE RECOMBINASE PINE-RELATED"/>
    <property type="match status" value="1"/>
</dbReference>
<evidence type="ECO:0000256" key="1">
    <source>
        <dbReference type="ARBA" id="ARBA00023125"/>
    </source>
</evidence>
<dbReference type="RefSeq" id="WP_051429735.1">
    <property type="nucleotide sequence ID" value="NZ_CP033367.1"/>
</dbReference>
<evidence type="ECO:0000313" key="7">
    <source>
        <dbReference type="Proteomes" id="UP000503017"/>
    </source>
</evidence>
<dbReference type="Pfam" id="PF07508">
    <property type="entry name" value="Recombinase"/>
    <property type="match status" value="1"/>
</dbReference>
<keyword evidence="2" id="KW-0233">DNA recombination</keyword>
<feature type="domain" description="Resolvase/invertase-type recombinase catalytic" evidence="4">
    <location>
        <begin position="15"/>
        <end position="176"/>
    </location>
</feature>
<dbReference type="CDD" id="cd00338">
    <property type="entry name" value="Ser_Recombinase"/>
    <property type="match status" value="1"/>
</dbReference>
<dbReference type="SUPFAM" id="SSF53041">
    <property type="entry name" value="Resolvase-like"/>
    <property type="match status" value="1"/>
</dbReference>
<evidence type="ECO:0000256" key="2">
    <source>
        <dbReference type="ARBA" id="ARBA00023172"/>
    </source>
</evidence>
<reference evidence="6 7" key="1">
    <citation type="submission" date="2018-10" db="EMBL/GenBank/DDBJ databases">
        <authorList>
            <person name="Perry B.J."/>
            <person name="Sullivan J.T."/>
            <person name="Murphy R.J.T."/>
            <person name="Ramsay J.P."/>
            <person name="Ronson C.W."/>
        </authorList>
    </citation>
    <scope>NUCLEOTIDE SEQUENCE [LARGE SCALE GENOMIC DNA]</scope>
    <source>
        <strain evidence="6 7">R88b</strain>
    </source>
</reference>
<keyword evidence="3" id="KW-0175">Coiled coil</keyword>
<dbReference type="PANTHER" id="PTHR30461">
    <property type="entry name" value="DNA-INVERTASE FROM LAMBDOID PROPHAGE"/>
    <property type="match status" value="1"/>
</dbReference>
<evidence type="ECO:0000259" key="5">
    <source>
        <dbReference type="PROSITE" id="PS51737"/>
    </source>
</evidence>
<proteinExistence type="predicted"/>
<dbReference type="InterPro" id="IPR050639">
    <property type="entry name" value="SSR_resolvase"/>
</dbReference>
<accession>A0A6M7WLY4</accession>
<dbReference type="Gene3D" id="3.40.50.1390">
    <property type="entry name" value="Resolvase, N-terminal catalytic domain"/>
    <property type="match status" value="1"/>
</dbReference>
<dbReference type="PROSITE" id="PS51737">
    <property type="entry name" value="RECOMBINASE_DNA_BIND"/>
    <property type="match status" value="1"/>
</dbReference>
<dbReference type="PROSITE" id="PS51736">
    <property type="entry name" value="RECOMBINASES_3"/>
    <property type="match status" value="1"/>
</dbReference>
<evidence type="ECO:0000259" key="4">
    <source>
        <dbReference type="PROSITE" id="PS51736"/>
    </source>
</evidence>
<keyword evidence="1" id="KW-0238">DNA-binding</keyword>
<dbReference type="InterPro" id="IPR038109">
    <property type="entry name" value="DNA_bind_recomb_sf"/>
</dbReference>
<dbReference type="InterPro" id="IPR006119">
    <property type="entry name" value="Resolv_N"/>
</dbReference>
<dbReference type="Pfam" id="PF00239">
    <property type="entry name" value="Resolvase"/>
    <property type="match status" value="1"/>
</dbReference>
<feature type="coiled-coil region" evidence="3">
    <location>
        <begin position="426"/>
        <end position="453"/>
    </location>
</feature>
<dbReference type="InterPro" id="IPR036162">
    <property type="entry name" value="Resolvase-like_N_sf"/>
</dbReference>
<name>A0A6M7WLY4_RHILI</name>
<dbReference type="Gene3D" id="3.90.1750.20">
    <property type="entry name" value="Putative Large Serine Recombinase, Chain B, Domain 2"/>
    <property type="match status" value="1"/>
</dbReference>
<dbReference type="AlphaFoldDB" id="A0A6M7WLY4"/>
<evidence type="ECO:0000256" key="3">
    <source>
        <dbReference type="SAM" id="Coils"/>
    </source>
</evidence>
<dbReference type="Proteomes" id="UP000503017">
    <property type="component" value="Chromosome"/>
</dbReference>
<gene>
    <name evidence="6" type="ORF">EB235_04210</name>
</gene>
<dbReference type="GO" id="GO:0000150">
    <property type="term" value="F:DNA strand exchange activity"/>
    <property type="evidence" value="ECO:0007669"/>
    <property type="project" value="InterPro"/>
</dbReference>
<dbReference type="InterPro" id="IPR025827">
    <property type="entry name" value="Zn_ribbon_recom_dom"/>
</dbReference>
<sequence length="521" mass="57516">MTKHTPRATLTNRPKAYSYVRFSTPEQERGDSLRRQTEGAARYAALHGLDLDDKLTFRDLGVSAFKGANEETGRLGEFLAAVEFQDIKAGSYLLVESLDRLSRQKPRKAVKVLERICEAGITVVTLDDGRVYTEEVLDDDPTALMVALLVAARANEESAKKGRRVGEAWANKRRNAAIKPLSALCPGWLRLREDKKGFDLIPERADIVRRVFAMTLAGRGQHSIAEAFNKEAVPVFGTGSHWHRSYIKKMLADASTIGAFTPHRVETVGGKKRRIPTETVEGYFPPVIDREVFDRVSALSSGRAVKETSGGGMMNILAGLAKCPKCEATMTRVNKGGKKGGKPYLVCTTAKAGAGCEYRQVRIGDVEEAIIKNAEWLNASLPSTDGALQMELEGANNLDMAVSDEIENVVAAIGQTGHSPALLDRLRQNEATREDIRRSITDLERRIADTLTNRVQVTAGQLVDHAEAEEPRDVALINATLRQLFTKVEVDWPNGRLWFHWKHAPGEATGIMYAWPKEEDA</sequence>